<dbReference type="RefSeq" id="WP_371950257.1">
    <property type="nucleotide sequence ID" value="NZ_JAXCEI010000006.1"/>
</dbReference>
<comment type="caution">
    <text evidence="2">The sequence shown here is derived from an EMBL/GenBank/DDBJ whole genome shotgun (WGS) entry which is preliminary data.</text>
</comment>
<evidence type="ECO:0000313" key="3">
    <source>
        <dbReference type="Proteomes" id="UP001569963"/>
    </source>
</evidence>
<reference evidence="2 3" key="1">
    <citation type="submission" date="2023-11" db="EMBL/GenBank/DDBJ databases">
        <title>Actinomadura monticuli sp. nov., isolated from volcanic ash.</title>
        <authorList>
            <person name="Lee S.D."/>
            <person name="Yang H."/>
            <person name="Kim I.S."/>
        </authorList>
    </citation>
    <scope>NUCLEOTIDE SEQUENCE [LARGE SCALE GENOMIC DNA]</scope>
    <source>
        <strain evidence="2 3">DLS-62</strain>
    </source>
</reference>
<sequence length="544" mass="59187">MRRLLALLTVVVMTLSLAAAPASAAEYLRVLGARVLTPGATTKIEVAAESNNDISKVRAVARAYPGGPAETLTADDFELVEGTAVNGVWRTKSAVTVEQGRWWVDVELTNADRTVLYKQRATVDNGLDTVITDFKVAPDVVDADHPEVTYSGRLMSRTAGGDLAPVQGAALRLSGGNGAAPAITGADGWARGTVDFTWSGDAQFVFAGDFLYRPTTSTALPVWTRKLVTRVTVGVPDRMIVGDQVTVSGRLEREGRDKVWGPVAGRQVTLQFDPATGGDWKTVATATTDAAGNYSAKVTVTEDGAWSAQFANDPVGRPEDYHLYLSSEAHTLVRSVAYRTAITGGNAGPEPVGRGDMVTGYGRVMNRLADGRWVGAPGNASVQLQFSTDRKVWSNKGAVLVFGDGTFNVQGRADRDGYWRLVVPRGDYAEPSISGTDYIDVRYRTRIIDFTAGPEPVQKGRTVTVVGTLYRETDKWKPYAYKTIKFYFRPKGSSTWTYLGTQKTDRLGRFRKGFKASKDGTWRAYTSATSTYVKTYRDDYVDVR</sequence>
<proteinExistence type="predicted"/>
<feature type="signal peptide" evidence="1">
    <location>
        <begin position="1"/>
        <end position="24"/>
    </location>
</feature>
<feature type="chain" id="PRO_5045100635" evidence="1">
    <location>
        <begin position="25"/>
        <end position="544"/>
    </location>
</feature>
<keyword evidence="3" id="KW-1185">Reference proteome</keyword>
<keyword evidence="1" id="KW-0732">Signal</keyword>
<evidence type="ECO:0000256" key="1">
    <source>
        <dbReference type="SAM" id="SignalP"/>
    </source>
</evidence>
<protein>
    <submittedName>
        <fullName evidence="2">Uncharacterized protein</fullName>
    </submittedName>
</protein>
<accession>A0ABV4QB08</accession>
<dbReference type="Proteomes" id="UP001569963">
    <property type="component" value="Unassembled WGS sequence"/>
</dbReference>
<organism evidence="2 3">
    <name type="scientific">Actinomadura monticuli</name>
    <dbReference type="NCBI Taxonomy" id="3097367"/>
    <lineage>
        <taxon>Bacteria</taxon>
        <taxon>Bacillati</taxon>
        <taxon>Actinomycetota</taxon>
        <taxon>Actinomycetes</taxon>
        <taxon>Streptosporangiales</taxon>
        <taxon>Thermomonosporaceae</taxon>
        <taxon>Actinomadura</taxon>
    </lineage>
</organism>
<evidence type="ECO:0000313" key="2">
    <source>
        <dbReference type="EMBL" id="MFA1540352.1"/>
    </source>
</evidence>
<dbReference type="EMBL" id="JAXCEI010000006">
    <property type="protein sequence ID" value="MFA1540352.1"/>
    <property type="molecule type" value="Genomic_DNA"/>
</dbReference>
<name>A0ABV4QB08_9ACTN</name>
<gene>
    <name evidence="2" type="ORF">SM611_15595</name>
</gene>